<evidence type="ECO:0000313" key="3">
    <source>
        <dbReference type="EMBL" id="ERG62091.1"/>
    </source>
</evidence>
<gene>
    <name evidence="3" type="ORF">PUND_03320</name>
</gene>
<keyword evidence="4" id="KW-1185">Reference proteome</keyword>
<comment type="caution">
    <text evidence="3">The sequence shown here is derived from an EMBL/GenBank/DDBJ whole genome shotgun (WGS) entry which is preliminary data.</text>
</comment>
<name>A0ABN0NL86_9GAMM</name>
<dbReference type="InterPro" id="IPR036514">
    <property type="entry name" value="SGNH_hydro_sf"/>
</dbReference>
<feature type="signal peptide" evidence="2">
    <location>
        <begin position="1"/>
        <end position="18"/>
    </location>
</feature>
<evidence type="ECO:0000256" key="1">
    <source>
        <dbReference type="SAM" id="Coils"/>
    </source>
</evidence>
<evidence type="ECO:0008006" key="5">
    <source>
        <dbReference type="Google" id="ProtNLM"/>
    </source>
</evidence>
<proteinExistence type="predicted"/>
<accession>A0ABN0NL86</accession>
<reference evidence="3" key="2">
    <citation type="submission" date="2013-04" db="EMBL/GenBank/DDBJ databases">
        <title>Genome sequence of Pseudoalteromonas undina.</title>
        <authorList>
            <person name="Xie B.-B."/>
            <person name="Rong J.-C."/>
            <person name="Qin Q.-L."/>
            <person name="Shu Y.-L."/>
            <person name="Zhang Y.-Z."/>
        </authorList>
    </citation>
    <scope>NUCLEOTIDE SEQUENCE</scope>
    <source>
        <strain evidence="3">NCIMB 2128</strain>
    </source>
</reference>
<dbReference type="SUPFAM" id="SSF52266">
    <property type="entry name" value="SGNH hydrolase"/>
    <property type="match status" value="1"/>
</dbReference>
<evidence type="ECO:0000313" key="4">
    <source>
        <dbReference type="Proteomes" id="UP000016534"/>
    </source>
</evidence>
<evidence type="ECO:0000256" key="2">
    <source>
        <dbReference type="SAM" id="SignalP"/>
    </source>
</evidence>
<dbReference type="Proteomes" id="UP000016534">
    <property type="component" value="Unassembled WGS sequence"/>
</dbReference>
<feature type="chain" id="PRO_5046294213" description="Sialate O-acetylesterase domain-containing protein" evidence="2">
    <location>
        <begin position="19"/>
        <end position="633"/>
    </location>
</feature>
<reference evidence="3" key="1">
    <citation type="journal article" date="2012" name="J. Bacteriol.">
        <title>Genome sequences of type strains of seven species of the marine bacterium Pseudoalteromonas.</title>
        <authorList>
            <person name="Xie B.B."/>
            <person name="Shu Y.L."/>
            <person name="Qin Q.L."/>
            <person name="Rong J.C."/>
            <person name="Zhang X.Y."/>
            <person name="Chen X.L."/>
            <person name="Shi M."/>
            <person name="He H.L."/>
            <person name="Zhou B.C."/>
            <person name="Zhang Y.Z."/>
        </authorList>
    </citation>
    <scope>NUCLEOTIDE SEQUENCE [LARGE SCALE GENOMIC DNA]</scope>
    <source>
        <strain evidence="3">NCIMB 2128</strain>
    </source>
</reference>
<keyword evidence="2" id="KW-0732">Signal</keyword>
<dbReference type="EMBL" id="AHCF02000008">
    <property type="protein sequence ID" value="ERG62091.1"/>
    <property type="molecule type" value="Genomic_DNA"/>
</dbReference>
<keyword evidence="1" id="KW-0175">Coiled coil</keyword>
<organism evidence="3 4">
    <name type="scientific">Pseudoalteromonas undina</name>
    <dbReference type="NCBI Taxonomy" id="43660"/>
    <lineage>
        <taxon>Bacteria</taxon>
        <taxon>Pseudomonadati</taxon>
        <taxon>Pseudomonadota</taxon>
        <taxon>Gammaproteobacteria</taxon>
        <taxon>Alteromonadales</taxon>
        <taxon>Pseudoalteromonadaceae</taxon>
        <taxon>Pseudoalteromonas</taxon>
    </lineage>
</organism>
<sequence length="633" mass="71793">MRYYLFLLLLSSFNSVGAIDDYNLVLSSGQSLSIGHTSQDMNPIIFRDEVNPNKVFLFNGVRTTAPRFDQSLVESDVRFLEPLKDLTRQTHAYSMFEMLEYLYSLENKPFPKFVYAPHGRGGQKISKLEYGTEPFENGLTMLRAGERLAFESGENFNVPFITWIHGESNANSNLQEYKQKLSKLYNAYKNKVQTTSSKTRNPILFMDQTGVSYGHDIAISSWEFANDNETVSLVMPKYFLNRNYFNRSDERTHLNAKGYILQGEYFAKAIFTTFELNKKWKPLQPEFLRIENNKAFVTLHVPEGDLVIDTQTLPEAPGYGLKYISPSNIEYIPQVSIQGNSLVLEFNTTLEVGGKIDSGFTLDDRQNTANQKTPVTNIRDTSEFISFVDQQPLHNWLVQFSIEITPQTPGMSAAINTSGYNIWDGGDIVVDIPEPYSIIGGNYNNRNLNYALYRVSFDAEIKSGIPILNIGDSIIPITKEGRNSFVAIICEPNQDMVSVVSTQTTFTGAMQSISLKPILSETNFDHNSIDELGDNIWPSNVTVENYEADKFSITGDYFIKTKLRYPIYLLEYKVEIDEGSAYINIGDFHKKINNSGIFHTRVPICKPEYGRLRFSTGKTGFSGKINNIEIKPI</sequence>
<dbReference type="Gene3D" id="3.40.50.1110">
    <property type="entry name" value="SGNH hydrolase"/>
    <property type="match status" value="1"/>
</dbReference>
<feature type="coiled-coil region" evidence="1">
    <location>
        <begin position="167"/>
        <end position="194"/>
    </location>
</feature>
<protein>
    <recommendedName>
        <fullName evidence="5">Sialate O-acetylesterase domain-containing protein</fullName>
    </recommendedName>
</protein>